<dbReference type="AlphaFoldDB" id="A0A1G6MQL0"/>
<evidence type="ECO:0000313" key="2">
    <source>
        <dbReference type="Proteomes" id="UP000199322"/>
    </source>
</evidence>
<dbReference type="RefSeq" id="WP_091403893.1">
    <property type="nucleotide sequence ID" value="NZ_FMYV01000005.1"/>
</dbReference>
<proteinExistence type="predicted"/>
<accession>A0A1G6MQL0</accession>
<dbReference type="Proteomes" id="UP000199322">
    <property type="component" value="Unassembled WGS sequence"/>
</dbReference>
<protein>
    <submittedName>
        <fullName evidence="1">Uncharacterized protein</fullName>
    </submittedName>
</protein>
<reference evidence="1 2" key="1">
    <citation type="submission" date="2016-10" db="EMBL/GenBank/DDBJ databases">
        <authorList>
            <person name="de Groot N.N."/>
        </authorList>
    </citation>
    <scope>NUCLEOTIDE SEQUENCE [LARGE SCALE GENOMIC DNA]</scope>
    <source>
        <strain evidence="1 2">WG14</strain>
    </source>
</reference>
<sequence length="100" mass="11977">MDAVIKEWKRIKVRLPWVLLQFSDPSQSNILYGYESEPRDIITNRVSDGISMSFNFYDELSETNKFKIPNWDIISFYELEEKKSFDIFMRNARSLPFIIN</sequence>
<gene>
    <name evidence="1" type="ORF">SAMN04488588_1329</name>
</gene>
<dbReference type="EMBL" id="FMYV01000005">
    <property type="protein sequence ID" value="SDC57255.1"/>
    <property type="molecule type" value="Genomic_DNA"/>
</dbReference>
<evidence type="ECO:0000313" key="1">
    <source>
        <dbReference type="EMBL" id="SDC57255.1"/>
    </source>
</evidence>
<name>A0A1G6MQL0_9BACT</name>
<organism evidence="1 2">
    <name type="scientific">Geotoga petraea</name>
    <dbReference type="NCBI Taxonomy" id="28234"/>
    <lineage>
        <taxon>Bacteria</taxon>
        <taxon>Thermotogati</taxon>
        <taxon>Thermotogota</taxon>
        <taxon>Thermotogae</taxon>
        <taxon>Petrotogales</taxon>
        <taxon>Petrotogaceae</taxon>
        <taxon>Geotoga</taxon>
    </lineage>
</organism>
<keyword evidence="2" id="KW-1185">Reference proteome</keyword>